<dbReference type="Pfam" id="PF24864">
    <property type="entry name" value="DUF7730"/>
    <property type="match status" value="1"/>
</dbReference>
<dbReference type="EMBL" id="CP051139">
    <property type="protein sequence ID" value="QIW95955.1"/>
    <property type="molecule type" value="Genomic_DNA"/>
</dbReference>
<gene>
    <name evidence="3" type="ORF">AMS68_001473</name>
</gene>
<organism evidence="3 4">
    <name type="scientific">Peltaster fructicola</name>
    <dbReference type="NCBI Taxonomy" id="286661"/>
    <lineage>
        <taxon>Eukaryota</taxon>
        <taxon>Fungi</taxon>
        <taxon>Dikarya</taxon>
        <taxon>Ascomycota</taxon>
        <taxon>Pezizomycotina</taxon>
        <taxon>Dothideomycetes</taxon>
        <taxon>Dothideomycetes incertae sedis</taxon>
        <taxon>Peltaster</taxon>
    </lineage>
</organism>
<evidence type="ECO:0000259" key="2">
    <source>
        <dbReference type="Pfam" id="PF24864"/>
    </source>
</evidence>
<dbReference type="Proteomes" id="UP000503462">
    <property type="component" value="Chromosome 1"/>
</dbReference>
<keyword evidence="4" id="KW-1185">Reference proteome</keyword>
<evidence type="ECO:0000256" key="1">
    <source>
        <dbReference type="SAM" id="MobiDB-lite"/>
    </source>
</evidence>
<dbReference type="AlphaFoldDB" id="A0A6H0XMM1"/>
<proteinExistence type="predicted"/>
<protein>
    <recommendedName>
        <fullName evidence="2">DUF7730 domain-containing protein</fullName>
    </recommendedName>
</protein>
<reference evidence="3 4" key="1">
    <citation type="journal article" date="2016" name="Sci. Rep.">
        <title>Peltaster fructicola genome reveals evolution from an invasive phytopathogen to an ectophytic parasite.</title>
        <authorList>
            <person name="Xu C."/>
            <person name="Chen H."/>
            <person name="Gleason M.L."/>
            <person name="Xu J.R."/>
            <person name="Liu H."/>
            <person name="Zhang R."/>
            <person name="Sun G."/>
        </authorList>
    </citation>
    <scope>NUCLEOTIDE SEQUENCE [LARGE SCALE GENOMIC DNA]</scope>
    <source>
        <strain evidence="3 4">LNHT1506</strain>
    </source>
</reference>
<name>A0A6H0XMM1_9PEZI</name>
<sequence>MDGRLLIVYVVHSSSNQEGRSQSESQTKPELSPATASVPPHQHRRYIDRIPCKLPATPIVYVSQRSQAYAHTHMAEQPPSLAPTEITRWHESVLSTRSLSYMSTISALGNSVLPSPLASRNPSIAHMYPPANSNPDEDWDHELVMADHRGRAGQVEEVLPNSVAHSPLFALPIEIRQRIWQDCVITDGRQIDWIPPTPCVLNLAPQLLRTCKIIYAEAAPILYSQNQLAFTHPTDANIFVRALTSPSHSRLIQYLNVHVQAKDTRLWMKYISSSEEIRSLKCDFPNLKELTVRYKSVRWNHNAPIDTNLRTWAEDRHLEELLDSLRHLYYPAETSLSNPLNMNEGQIATLYAYESGPEAYRLKDIPDARVRTMLKELIEVRKRVRVRIICMCRVHMTQFRALTAPVESPDDFDRMEAVELPGQQIAPTTHFAPPRLIAIPVREGEEFDAFTAIDFKGPAARQPDILLGGAMAHVARTPFLYRDRIMLALEVYALP</sequence>
<dbReference type="OrthoDB" id="62952at2759"/>
<feature type="domain" description="DUF7730" evidence="2">
    <location>
        <begin position="206"/>
        <end position="341"/>
    </location>
</feature>
<feature type="region of interest" description="Disordered" evidence="1">
    <location>
        <begin position="16"/>
        <end position="44"/>
    </location>
</feature>
<feature type="compositionally biased region" description="Polar residues" evidence="1">
    <location>
        <begin position="16"/>
        <end position="29"/>
    </location>
</feature>
<evidence type="ECO:0000313" key="4">
    <source>
        <dbReference type="Proteomes" id="UP000503462"/>
    </source>
</evidence>
<accession>A0A6H0XMM1</accession>
<dbReference type="PANTHER" id="PTHR38790">
    <property type="entry name" value="2EXR DOMAIN-CONTAINING PROTEIN-RELATED"/>
    <property type="match status" value="1"/>
</dbReference>
<dbReference type="InterPro" id="IPR056632">
    <property type="entry name" value="DUF7730"/>
</dbReference>
<evidence type="ECO:0000313" key="3">
    <source>
        <dbReference type="EMBL" id="QIW95955.1"/>
    </source>
</evidence>